<dbReference type="Proteomes" id="UP000005222">
    <property type="component" value="Chromosome K"/>
</dbReference>
<dbReference type="OrthoDB" id="515064at2759"/>
<reference evidence="9" key="2">
    <citation type="journal article" date="2012" name="G3 (Bethesda)">
        <title>Pichia sorbitophila, an interspecies yeast hybrid reveals early steps of genome resolution following polyploidization.</title>
        <authorList>
            <person name="Leh Louis V."/>
            <person name="Despons L."/>
            <person name="Friedrich A."/>
            <person name="Martin T."/>
            <person name="Durrens P."/>
            <person name="Casaregola S."/>
            <person name="Neuveglise C."/>
            <person name="Fairhead C."/>
            <person name="Marck C."/>
            <person name="Cruz J.A."/>
            <person name="Straub M.L."/>
            <person name="Kugler V."/>
            <person name="Sacerdot C."/>
            <person name="Uzunov Z."/>
            <person name="Thierry A."/>
            <person name="Weiss S."/>
            <person name="Bleykasten C."/>
            <person name="De Montigny J."/>
            <person name="Jacques N."/>
            <person name="Jung P."/>
            <person name="Lemaire M."/>
            <person name="Mallet S."/>
            <person name="Morel G."/>
            <person name="Richard G.F."/>
            <person name="Sarkar A."/>
            <person name="Savel G."/>
            <person name="Schacherer J."/>
            <person name="Seret M.L."/>
            <person name="Talla E."/>
            <person name="Samson G."/>
            <person name="Jubin C."/>
            <person name="Poulain J."/>
            <person name="Vacherie B."/>
            <person name="Barbe V."/>
            <person name="Pelletier E."/>
            <person name="Sherman D.J."/>
            <person name="Westhof E."/>
            <person name="Weissenbach J."/>
            <person name="Baret P.V."/>
            <person name="Wincker P."/>
            <person name="Gaillardin C."/>
            <person name="Dujon B."/>
            <person name="Souciet J.L."/>
        </authorList>
    </citation>
    <scope>NUCLEOTIDE SEQUENCE [LARGE SCALE GENOMIC DNA]</scope>
    <source>
        <strain evidence="9">ATCC MYA-4447 / BCRC 22081 / CBS 7064 / NBRC 10061 / NRRL Y-12695</strain>
    </source>
</reference>
<proteinExistence type="inferred from homology"/>
<keyword evidence="4" id="KW-0804">Transcription</keyword>
<evidence type="ECO:0000313" key="9">
    <source>
        <dbReference type="Proteomes" id="UP000005222"/>
    </source>
</evidence>
<dbReference type="GO" id="GO:0006338">
    <property type="term" value="P:chromatin remodeling"/>
    <property type="evidence" value="ECO:0007669"/>
    <property type="project" value="InterPro"/>
</dbReference>
<dbReference type="eggNOG" id="KOG1649">
    <property type="taxonomic scope" value="Eukaryota"/>
</dbReference>
<dbReference type="HOGENOM" id="CLU_014087_1_0_1"/>
<dbReference type="InterPro" id="IPR006939">
    <property type="entry name" value="SNF5"/>
</dbReference>
<keyword evidence="5" id="KW-0539">Nucleus</keyword>
<evidence type="ECO:0000256" key="1">
    <source>
        <dbReference type="ARBA" id="ARBA00004123"/>
    </source>
</evidence>
<dbReference type="EMBL" id="FO082048">
    <property type="protein sequence ID" value="CCE84592.1"/>
    <property type="molecule type" value="Genomic_DNA"/>
</dbReference>
<dbReference type="AlphaFoldDB" id="G8YAH8"/>
<evidence type="ECO:0000313" key="7">
    <source>
        <dbReference type="EMBL" id="CCE83561.1"/>
    </source>
</evidence>
<dbReference type="InParanoid" id="G8YAH8"/>
<gene>
    <name evidence="7" type="primary">Piso0_004141</name>
    <name evidence="7" type="ORF">GNLVRS01_PISO0K10350g</name>
    <name evidence="8" type="ORF">GNLVRS01_PISO0L10351g</name>
</gene>
<feature type="region of interest" description="Disordered" evidence="6">
    <location>
        <begin position="560"/>
        <end position="610"/>
    </location>
</feature>
<feature type="compositionally biased region" description="Low complexity" evidence="6">
    <location>
        <begin position="576"/>
        <end position="587"/>
    </location>
</feature>
<dbReference type="STRING" id="559304.G8YAH8"/>
<dbReference type="Proteomes" id="UP000005222">
    <property type="component" value="Chromosome L"/>
</dbReference>
<evidence type="ECO:0000256" key="4">
    <source>
        <dbReference type="ARBA" id="ARBA00023163"/>
    </source>
</evidence>
<evidence type="ECO:0000256" key="3">
    <source>
        <dbReference type="ARBA" id="ARBA00023015"/>
    </source>
</evidence>
<name>G8YAH8_PICSO</name>
<feature type="compositionally biased region" description="Low complexity" evidence="6">
    <location>
        <begin position="1"/>
        <end position="12"/>
    </location>
</feature>
<protein>
    <submittedName>
        <fullName evidence="7">Piso0_004141 protein</fullName>
    </submittedName>
</protein>
<evidence type="ECO:0000313" key="8">
    <source>
        <dbReference type="EMBL" id="CCE84592.1"/>
    </source>
</evidence>
<evidence type="ECO:0000256" key="5">
    <source>
        <dbReference type="ARBA" id="ARBA00023242"/>
    </source>
</evidence>
<keyword evidence="3" id="KW-0805">Transcription regulation</keyword>
<dbReference type="Pfam" id="PF04855">
    <property type="entry name" value="SNF5"/>
    <property type="match status" value="1"/>
</dbReference>
<organism evidence="7 9">
    <name type="scientific">Pichia sorbitophila (strain ATCC MYA-4447 / BCRC 22081 / CBS 7064 / NBRC 10061 / NRRL Y-12695)</name>
    <name type="common">Hybrid yeast</name>
    <dbReference type="NCBI Taxonomy" id="559304"/>
    <lineage>
        <taxon>Eukaryota</taxon>
        <taxon>Fungi</taxon>
        <taxon>Dikarya</taxon>
        <taxon>Ascomycota</taxon>
        <taxon>Saccharomycotina</taxon>
        <taxon>Pichiomycetes</taxon>
        <taxon>Debaryomycetaceae</taxon>
        <taxon>Millerozyma</taxon>
    </lineage>
</organism>
<evidence type="ECO:0000256" key="6">
    <source>
        <dbReference type="SAM" id="MobiDB-lite"/>
    </source>
</evidence>
<accession>G8YAH8</accession>
<keyword evidence="9" id="KW-1185">Reference proteome</keyword>
<comment type="similarity">
    <text evidence="2">Belongs to the SNF5 family.</text>
</comment>
<sequence length="692" mass="79072">MNNNNSANINMMGQQMNSPPANRGQGQANIPQNNMYPMMPAQLANLSAQQLHQLKDQPQFQHLMKNYLQRQQVMQQQQKVAKPQQVPSANPHMMGRAPQANVPNVPFNKAQNIAPNQRMFPVQNAPSQFQQGVIPPRMNSQGVRPTPAMNHGFVPNAGVPPPHPMNQVRMNVNSGVAPVMENQAHKSQANDMMRKIPLSELSTLNEWSNKIAREGKEIPSDIKIYEQVIKRDSRFFMKYSKQLNENKRILDLLLRDIKSYTEIKQLRMNAIALSAKGQYNNSIWGEGYQGYGNGITNTVTKLILPRHNKQFSAIPDVSLTERQINDKLLKRLSQKKDRALAPIRLDFDQERDRFKLRDTFLWDLDEEIFTLESFVAQLVEDYKFIPPHHVETILAVVKEQIKDFHRKPAKTMGEIRIPIKIDITINNTQLTDQFEWDILNYEDNDPEEFASIMCDEMNLPGEFSTAISHSIREQAQLFHKSLYMVGYSFDGSLIQEDEIRSHILPALRTNHQDVLSRGQSQENDDYYSILRNPLTLGTYSPAVVKLTQLELERLDKEIERESRRKRRHNFNDSHDGLSSNNLSSGRGSSRRGALHASRGGPVLPDLSEVPKTFRTPASSSILPGAIDLGVPDIYGYNEVIVHRTQGKNLANQSKAKIEDEEGQNQMSDNRTNVRYKFDPLRRSFVVKITLNK</sequence>
<dbReference type="EMBL" id="FO082049">
    <property type="protein sequence ID" value="CCE83561.1"/>
    <property type="molecule type" value="Genomic_DNA"/>
</dbReference>
<dbReference type="PANTHER" id="PTHR10019">
    <property type="entry name" value="SNF5"/>
    <property type="match status" value="1"/>
</dbReference>
<evidence type="ECO:0000256" key="2">
    <source>
        <dbReference type="ARBA" id="ARBA00010239"/>
    </source>
</evidence>
<feature type="region of interest" description="Disordered" evidence="6">
    <location>
        <begin position="1"/>
        <end position="25"/>
    </location>
</feature>
<reference evidence="7" key="1">
    <citation type="submission" date="2011-10" db="EMBL/GenBank/DDBJ databases">
        <authorList>
            <person name="Genoscope - CEA"/>
        </authorList>
    </citation>
    <scope>NUCLEOTIDE SEQUENCE</scope>
</reference>
<comment type="subcellular location">
    <subcellularLocation>
        <location evidence="1">Nucleus</location>
    </subcellularLocation>
</comment>
<dbReference type="GO" id="GO:0000228">
    <property type="term" value="C:nuclear chromosome"/>
    <property type="evidence" value="ECO:0007669"/>
    <property type="project" value="InterPro"/>
</dbReference>
<feature type="compositionally biased region" description="Polar residues" evidence="6">
    <location>
        <begin position="13"/>
        <end position="25"/>
    </location>
</feature>